<dbReference type="SUPFAM" id="SSF63829">
    <property type="entry name" value="Calcium-dependent phosphotriesterase"/>
    <property type="match status" value="2"/>
</dbReference>
<evidence type="ECO:0000313" key="1">
    <source>
        <dbReference type="EMBL" id="AKT39196.1"/>
    </source>
</evidence>
<dbReference type="InterPro" id="IPR011042">
    <property type="entry name" value="6-blade_b-propeller_TolB-like"/>
</dbReference>
<protein>
    <recommendedName>
        <fullName evidence="3">DUF5050 domain-containing protein</fullName>
    </recommendedName>
</protein>
<dbReference type="PROSITE" id="PS51257">
    <property type="entry name" value="PROKAR_LIPOPROTEIN"/>
    <property type="match status" value="1"/>
</dbReference>
<evidence type="ECO:0000313" key="2">
    <source>
        <dbReference type="Proteomes" id="UP000067626"/>
    </source>
</evidence>
<dbReference type="EMBL" id="CP012159">
    <property type="protein sequence ID" value="AKT39196.1"/>
    <property type="molecule type" value="Genomic_DNA"/>
</dbReference>
<dbReference type="PROSITE" id="PS51120">
    <property type="entry name" value="LDLRB"/>
    <property type="match status" value="1"/>
</dbReference>
<dbReference type="InterPro" id="IPR050778">
    <property type="entry name" value="Cueball_EGF_LRP_Nidogen"/>
</dbReference>
<dbReference type="STRING" id="52.CMC5_033450"/>
<dbReference type="KEGG" id="ccro:CMC5_033450"/>
<dbReference type="Proteomes" id="UP000067626">
    <property type="component" value="Chromosome"/>
</dbReference>
<dbReference type="PANTHER" id="PTHR46513:SF41">
    <property type="entry name" value="LOW-DENSITY LIPOPROTEIN RECEPTOR-RELATED PROTEIN"/>
    <property type="match status" value="1"/>
</dbReference>
<dbReference type="RefSeq" id="WP_218920276.1">
    <property type="nucleotide sequence ID" value="NZ_CP012159.1"/>
</dbReference>
<dbReference type="AlphaFoldDB" id="A0A0K1EEA3"/>
<evidence type="ECO:0008006" key="3">
    <source>
        <dbReference type="Google" id="ProtNLM"/>
    </source>
</evidence>
<accession>A0A0K1EEA3</accession>
<name>A0A0K1EEA3_CHOCO</name>
<proteinExistence type="predicted"/>
<dbReference type="InterPro" id="IPR000033">
    <property type="entry name" value="LDLR_classB_rpt"/>
</dbReference>
<gene>
    <name evidence="1" type="ORF">CMC5_033450</name>
</gene>
<dbReference type="Gene3D" id="2.120.10.30">
    <property type="entry name" value="TolB, C-terminal domain"/>
    <property type="match status" value="2"/>
</dbReference>
<sequence>MGRRRCAWGAVGAWAGGWSVLGGLLLFGAACAPDLTLGPGAAEDCDDGLSACGEGCVDTAIDVGHCGACGHDCQGGACVEGMCQPVRLGQGPTLAFDVAVDAHSVYWTAQGPGGAGEGAVSKVARDGSGEVTTIAGRQLAPRGLALDEEDVYWVNQDGGAVLSAPKAGGSVRTIASGYTVRDVALHAGVVFWTSQTGAILRAGPGAVGVVTLFEGDVGPDGIALDDQFVYWANRDTGDLLRVAQSGGVMDADRLHSGPDGPTDIALDATHLYWSNHKTGEIMKVPLNGAEDAVVLSVEQDSQPFGIAVDTAYVYWASNGFGQVNRAPIGGGPRTVLASNQDGPRRVLVEGGVLYWTNHTSGELMKLVPPP</sequence>
<reference evidence="1 2" key="1">
    <citation type="submission" date="2015-07" db="EMBL/GenBank/DDBJ databases">
        <title>Genome analysis of myxobacterium Chondromyces crocatus Cm c5 reveals a high potential for natural compound synthesis and the genetic basis for the loss of fruiting body formation.</title>
        <authorList>
            <person name="Zaburannyi N."/>
            <person name="Bunk B."/>
            <person name="Maier J."/>
            <person name="Overmann J."/>
            <person name="Mueller R."/>
        </authorList>
    </citation>
    <scope>NUCLEOTIDE SEQUENCE [LARGE SCALE GENOMIC DNA]</scope>
    <source>
        <strain evidence="1 2">Cm c5</strain>
    </source>
</reference>
<organism evidence="1 2">
    <name type="scientific">Chondromyces crocatus</name>
    <dbReference type="NCBI Taxonomy" id="52"/>
    <lineage>
        <taxon>Bacteria</taxon>
        <taxon>Pseudomonadati</taxon>
        <taxon>Myxococcota</taxon>
        <taxon>Polyangia</taxon>
        <taxon>Polyangiales</taxon>
        <taxon>Polyangiaceae</taxon>
        <taxon>Chondromyces</taxon>
    </lineage>
</organism>
<dbReference type="PANTHER" id="PTHR46513">
    <property type="entry name" value="VITELLOGENIN RECEPTOR-LIKE PROTEIN-RELATED-RELATED"/>
    <property type="match status" value="1"/>
</dbReference>
<keyword evidence="2" id="KW-1185">Reference proteome</keyword>